<feature type="transmembrane region" description="Helical" evidence="1">
    <location>
        <begin position="234"/>
        <end position="252"/>
    </location>
</feature>
<evidence type="ECO:0000313" key="2">
    <source>
        <dbReference type="EMBL" id="KAK1765969.1"/>
    </source>
</evidence>
<dbReference type="InterPro" id="IPR040632">
    <property type="entry name" value="Sulfotransfer_4"/>
</dbReference>
<dbReference type="PANTHER" id="PTHR36978">
    <property type="entry name" value="P-LOOP CONTAINING NUCLEOTIDE TRIPHOSPHATE HYDROLASE"/>
    <property type="match status" value="1"/>
</dbReference>
<organism evidence="2 3">
    <name type="scientific">Phialemonium atrogriseum</name>
    <dbReference type="NCBI Taxonomy" id="1093897"/>
    <lineage>
        <taxon>Eukaryota</taxon>
        <taxon>Fungi</taxon>
        <taxon>Dikarya</taxon>
        <taxon>Ascomycota</taxon>
        <taxon>Pezizomycotina</taxon>
        <taxon>Sordariomycetes</taxon>
        <taxon>Sordariomycetidae</taxon>
        <taxon>Cephalothecales</taxon>
        <taxon>Cephalothecaceae</taxon>
        <taxon>Phialemonium</taxon>
    </lineage>
</organism>
<keyword evidence="1" id="KW-1133">Transmembrane helix</keyword>
<protein>
    <submittedName>
        <fullName evidence="2">P-loop containing nucleoside triphosphate hydrolase protein</fullName>
    </submittedName>
</protein>
<dbReference type="Gene3D" id="3.40.50.300">
    <property type="entry name" value="P-loop containing nucleotide triphosphate hydrolases"/>
    <property type="match status" value="1"/>
</dbReference>
<dbReference type="AlphaFoldDB" id="A0AAJ0BWW4"/>
<reference evidence="2" key="1">
    <citation type="submission" date="2023-06" db="EMBL/GenBank/DDBJ databases">
        <title>Genome-scale phylogeny and comparative genomics of the fungal order Sordariales.</title>
        <authorList>
            <consortium name="Lawrence Berkeley National Laboratory"/>
            <person name="Hensen N."/>
            <person name="Bonometti L."/>
            <person name="Westerberg I."/>
            <person name="Brannstrom I.O."/>
            <person name="Guillou S."/>
            <person name="Cros-Aarteil S."/>
            <person name="Calhoun S."/>
            <person name="Haridas S."/>
            <person name="Kuo A."/>
            <person name="Mondo S."/>
            <person name="Pangilinan J."/>
            <person name="Riley R."/>
            <person name="Labutti K."/>
            <person name="Andreopoulos B."/>
            <person name="Lipzen A."/>
            <person name="Chen C."/>
            <person name="Yanf M."/>
            <person name="Daum C."/>
            <person name="Ng V."/>
            <person name="Clum A."/>
            <person name="Steindorff A."/>
            <person name="Ohm R."/>
            <person name="Martin F."/>
            <person name="Silar P."/>
            <person name="Natvig D."/>
            <person name="Lalanne C."/>
            <person name="Gautier V."/>
            <person name="Ament-Velasquez S.L."/>
            <person name="Kruys A."/>
            <person name="Hutchinson M.I."/>
            <person name="Powell A.J."/>
            <person name="Barry K."/>
            <person name="Miller A.N."/>
            <person name="Grigoriev I.V."/>
            <person name="Debuchy R."/>
            <person name="Gladieux P."/>
            <person name="Thoren M.H."/>
            <person name="Johannesson H."/>
        </authorList>
    </citation>
    <scope>NUCLEOTIDE SEQUENCE</scope>
    <source>
        <strain evidence="2">8032-3</strain>
    </source>
</reference>
<keyword evidence="2" id="KW-0378">Hydrolase</keyword>
<evidence type="ECO:0000313" key="3">
    <source>
        <dbReference type="Proteomes" id="UP001244011"/>
    </source>
</evidence>
<dbReference type="PANTHER" id="PTHR36978:SF3">
    <property type="entry name" value="P-LOOP CONTAINING NUCLEOSIDE TRIPHOSPHATE HYDROLASE PROTEIN"/>
    <property type="match status" value="1"/>
</dbReference>
<sequence>MGGVPSVPTDPSRDIQVISAGYSRTGTVSMSLALEELLGGPVCHGGTQLLGREDEYVKKWIDVYRHRHDKPQLMKLLREVTRGFVAIADVPGNHFIPELMELYPDARVVDVNRDPVKWWASLGTVVQNATPKWLYYFLMPMPGWRWFPVAIECMIQRSPEIPGNDVYGPELLERHHKYLRDVVPGDKLLVMELKDGWAPLCKMLDKPVPNKPFPRVNDKDAVNALARKIMVKTALVWLGIFASIALVCWANWRMIS</sequence>
<dbReference type="RefSeq" id="XP_060282182.1">
    <property type="nucleotide sequence ID" value="XM_060421994.1"/>
</dbReference>
<dbReference type="Proteomes" id="UP001244011">
    <property type="component" value="Unassembled WGS sequence"/>
</dbReference>
<dbReference type="Pfam" id="PF17784">
    <property type="entry name" value="Sulfotransfer_4"/>
    <property type="match status" value="1"/>
</dbReference>
<keyword evidence="1" id="KW-0472">Membrane</keyword>
<comment type="caution">
    <text evidence="2">The sequence shown here is derived from an EMBL/GenBank/DDBJ whole genome shotgun (WGS) entry which is preliminary data.</text>
</comment>
<gene>
    <name evidence="2" type="ORF">QBC33DRAFT_122137</name>
</gene>
<keyword evidence="1" id="KW-0812">Transmembrane</keyword>
<keyword evidence="3" id="KW-1185">Reference proteome</keyword>
<dbReference type="SUPFAM" id="SSF52540">
    <property type="entry name" value="P-loop containing nucleoside triphosphate hydrolases"/>
    <property type="match status" value="1"/>
</dbReference>
<evidence type="ECO:0000256" key="1">
    <source>
        <dbReference type="SAM" id="Phobius"/>
    </source>
</evidence>
<dbReference type="GeneID" id="85305181"/>
<name>A0AAJ0BWW4_9PEZI</name>
<proteinExistence type="predicted"/>
<dbReference type="GO" id="GO:0016787">
    <property type="term" value="F:hydrolase activity"/>
    <property type="evidence" value="ECO:0007669"/>
    <property type="project" value="UniProtKB-KW"/>
</dbReference>
<dbReference type="InterPro" id="IPR027417">
    <property type="entry name" value="P-loop_NTPase"/>
</dbReference>
<dbReference type="EMBL" id="MU839013">
    <property type="protein sequence ID" value="KAK1765969.1"/>
    <property type="molecule type" value="Genomic_DNA"/>
</dbReference>
<accession>A0AAJ0BWW4</accession>